<dbReference type="PANTHER" id="PTHR43523:SF6">
    <property type="entry name" value="GLYCOGEN BIOSYNTHESIS PROTEIN GLGD"/>
    <property type="match status" value="1"/>
</dbReference>
<sequence>MKKNRLCAIINLIEPAEALLPLTEQRPLGTLPFAGRYRLLDFPLSCISNAGINTVALFLPRNGRSVGDHVRSGKDWDLDSLRGGVFTFPYNDLAVVAAQQQAKARHHFYDNYIQFLRKSGAEYVVILGTQNVNNIDISALWRYHQQRNNEMTTVYKFLPAEQVAADDQVVTLTEYGKATSILPLAEANIPAAATMVPKSLAIHMIDVRRLIELLQEANRQGQAGGLNLVLKHAVMQNNTSAFEYTGFQANIRSIQEFYAANMQMLLEKNYQALFFSKQQILTKVKNEIPSFFSRDSQVENCLVGTGSYIEGAVTHSVIFRNVLINRRARISDSVIMQGSRIGAGTVIEHAILDKSVVIGPNLKLIGTAEQPLVIGKGQHVYQQKEVVTQ</sequence>
<gene>
    <name evidence="5" type="ORF">LC20004_12985</name>
</gene>
<feature type="domain" description="Glucose-1-phosphate adenylyltransferase/Bifunctional protein GlmU-like C-terminal hexapeptide" evidence="4">
    <location>
        <begin position="294"/>
        <end position="366"/>
    </location>
</feature>
<dbReference type="SUPFAM" id="SSF53448">
    <property type="entry name" value="Nucleotide-diphospho-sugar transferases"/>
    <property type="match status" value="1"/>
</dbReference>
<dbReference type="Proteomes" id="UP000223559">
    <property type="component" value="Chromosome"/>
</dbReference>
<dbReference type="OrthoDB" id="9801810at2"/>
<evidence type="ECO:0000313" key="5">
    <source>
        <dbReference type="EMBL" id="ATO44759.1"/>
    </source>
</evidence>
<dbReference type="CDD" id="cd04651">
    <property type="entry name" value="LbH_G1P_AT_C"/>
    <property type="match status" value="1"/>
</dbReference>
<dbReference type="Pfam" id="PF00483">
    <property type="entry name" value="NTP_transferase"/>
    <property type="match status" value="1"/>
</dbReference>
<dbReference type="Pfam" id="PF24894">
    <property type="entry name" value="Hexapep_GlmU"/>
    <property type="match status" value="1"/>
</dbReference>
<dbReference type="PANTHER" id="PTHR43523">
    <property type="entry name" value="GLUCOSE-1-PHOSPHATE ADENYLYLTRANSFERASE-RELATED"/>
    <property type="match status" value="1"/>
</dbReference>
<evidence type="ECO:0000259" key="4">
    <source>
        <dbReference type="Pfam" id="PF24894"/>
    </source>
</evidence>
<keyword evidence="5" id="KW-0808">Transferase</keyword>
<dbReference type="InterPro" id="IPR029044">
    <property type="entry name" value="Nucleotide-diphossugar_trans"/>
</dbReference>
<protein>
    <submittedName>
        <fullName evidence="5">Glucose-1-phosphate adenylyltransferase subunit GlgD</fullName>
    </submittedName>
</protein>
<dbReference type="RefSeq" id="WP_010012704.1">
    <property type="nucleotide sequence ID" value="NZ_AEOS01000081.1"/>
</dbReference>
<dbReference type="AlphaFoldDB" id="A0A2D1KRQ5"/>
<evidence type="ECO:0000256" key="2">
    <source>
        <dbReference type="ARBA" id="ARBA00023056"/>
    </source>
</evidence>
<dbReference type="InterPro" id="IPR056818">
    <property type="entry name" value="GlmU/GlgC-like_hexapep"/>
</dbReference>
<evidence type="ECO:0000256" key="1">
    <source>
        <dbReference type="ARBA" id="ARBA00010443"/>
    </source>
</evidence>
<dbReference type="Gene3D" id="3.90.550.10">
    <property type="entry name" value="Spore Coat Polysaccharide Biosynthesis Protein SpsA, Chain A"/>
    <property type="match status" value="1"/>
</dbReference>
<dbReference type="InterPro" id="IPR011832">
    <property type="entry name" value="GlgDAde_trans"/>
</dbReference>
<dbReference type="Gene3D" id="2.160.10.10">
    <property type="entry name" value="Hexapeptide repeat proteins"/>
    <property type="match status" value="1"/>
</dbReference>
<dbReference type="InterPro" id="IPR005835">
    <property type="entry name" value="NTP_transferase_dom"/>
</dbReference>
<evidence type="ECO:0000313" key="6">
    <source>
        <dbReference type="Proteomes" id="UP000223559"/>
    </source>
</evidence>
<keyword evidence="5" id="KW-0548">Nucleotidyltransferase</keyword>
<dbReference type="GO" id="GO:0005978">
    <property type="term" value="P:glycogen biosynthetic process"/>
    <property type="evidence" value="ECO:0007669"/>
    <property type="project" value="UniProtKB-KW"/>
</dbReference>
<organism evidence="5 6">
    <name type="scientific">Loigolactobacillus coryniformis subsp. torquens DSM 20004 = KCTC 3535</name>
    <dbReference type="NCBI Taxonomy" id="1423822"/>
    <lineage>
        <taxon>Bacteria</taxon>
        <taxon>Bacillati</taxon>
        <taxon>Bacillota</taxon>
        <taxon>Bacilli</taxon>
        <taxon>Lactobacillales</taxon>
        <taxon>Lactobacillaceae</taxon>
        <taxon>Loigolactobacillus</taxon>
    </lineage>
</organism>
<evidence type="ECO:0000259" key="3">
    <source>
        <dbReference type="Pfam" id="PF00483"/>
    </source>
</evidence>
<dbReference type="EMBL" id="CP017697">
    <property type="protein sequence ID" value="ATO44759.1"/>
    <property type="molecule type" value="Genomic_DNA"/>
</dbReference>
<accession>A0A2D1KRQ5</accession>
<dbReference type="NCBIfam" id="TIGR02092">
    <property type="entry name" value="glgD"/>
    <property type="match status" value="1"/>
</dbReference>
<dbReference type="SUPFAM" id="SSF51161">
    <property type="entry name" value="Trimeric LpxA-like enzymes"/>
    <property type="match status" value="1"/>
</dbReference>
<comment type="similarity">
    <text evidence="1">Belongs to the bacterial/plant glucose-1-phosphate adenylyltransferase family.</text>
</comment>
<name>A0A2D1KRQ5_9LACO</name>
<proteinExistence type="inferred from homology"/>
<reference evidence="5 6" key="1">
    <citation type="submission" date="2016-10" db="EMBL/GenBank/DDBJ databases">
        <title>The whole genome sequencing and assembly of L. cotyniformis subsp. torquens DSM 20004 strain.</title>
        <authorList>
            <person name="Park M.-K."/>
            <person name="Lee Y.-J."/>
            <person name="Yi H."/>
            <person name="Bahn Y.-S."/>
            <person name="Kim J.F."/>
            <person name="Lee D.-W."/>
        </authorList>
    </citation>
    <scope>NUCLEOTIDE SEQUENCE [LARGE SCALE GENOMIC DNA]</scope>
    <source>
        <strain evidence="5 6">DSM 20004</strain>
    </source>
</reference>
<dbReference type="InterPro" id="IPR011831">
    <property type="entry name" value="ADP-Glc_PPase"/>
</dbReference>
<dbReference type="InterPro" id="IPR011004">
    <property type="entry name" value="Trimer_LpxA-like_sf"/>
</dbReference>
<dbReference type="KEGG" id="lcy:LC20004_12985"/>
<feature type="domain" description="Nucleotidyl transferase" evidence="3">
    <location>
        <begin position="19"/>
        <end position="155"/>
    </location>
</feature>
<dbReference type="GO" id="GO:0008878">
    <property type="term" value="F:glucose-1-phosphate adenylyltransferase activity"/>
    <property type="evidence" value="ECO:0007669"/>
    <property type="project" value="InterPro"/>
</dbReference>
<keyword evidence="2" id="KW-0320">Glycogen biosynthesis</keyword>
<keyword evidence="6" id="KW-1185">Reference proteome</keyword>